<dbReference type="EMBL" id="JAIWYP010000014">
    <property type="protein sequence ID" value="KAH3709628.1"/>
    <property type="molecule type" value="Genomic_DNA"/>
</dbReference>
<feature type="region of interest" description="Disordered" evidence="2">
    <location>
        <begin position="29"/>
        <end position="58"/>
    </location>
</feature>
<dbReference type="Proteomes" id="UP000828390">
    <property type="component" value="Unassembled WGS sequence"/>
</dbReference>
<organism evidence="3 4">
    <name type="scientific">Dreissena polymorpha</name>
    <name type="common">Zebra mussel</name>
    <name type="synonym">Mytilus polymorpha</name>
    <dbReference type="NCBI Taxonomy" id="45954"/>
    <lineage>
        <taxon>Eukaryota</taxon>
        <taxon>Metazoa</taxon>
        <taxon>Spiralia</taxon>
        <taxon>Lophotrochozoa</taxon>
        <taxon>Mollusca</taxon>
        <taxon>Bivalvia</taxon>
        <taxon>Autobranchia</taxon>
        <taxon>Heteroconchia</taxon>
        <taxon>Euheterodonta</taxon>
        <taxon>Imparidentia</taxon>
        <taxon>Neoheterodontei</taxon>
        <taxon>Myida</taxon>
        <taxon>Dreissenoidea</taxon>
        <taxon>Dreissenidae</taxon>
        <taxon>Dreissena</taxon>
    </lineage>
</organism>
<feature type="coiled-coil region" evidence="1">
    <location>
        <begin position="125"/>
        <end position="173"/>
    </location>
</feature>
<dbReference type="Gene3D" id="1.20.58.530">
    <property type="match status" value="1"/>
</dbReference>
<evidence type="ECO:0000256" key="1">
    <source>
        <dbReference type="SAM" id="Coils"/>
    </source>
</evidence>
<reference evidence="3" key="1">
    <citation type="journal article" date="2019" name="bioRxiv">
        <title>The Genome of the Zebra Mussel, Dreissena polymorpha: A Resource for Invasive Species Research.</title>
        <authorList>
            <person name="McCartney M.A."/>
            <person name="Auch B."/>
            <person name="Kono T."/>
            <person name="Mallez S."/>
            <person name="Zhang Y."/>
            <person name="Obille A."/>
            <person name="Becker A."/>
            <person name="Abrahante J.E."/>
            <person name="Garbe J."/>
            <person name="Badalamenti J.P."/>
            <person name="Herman A."/>
            <person name="Mangelson H."/>
            <person name="Liachko I."/>
            <person name="Sullivan S."/>
            <person name="Sone E.D."/>
            <person name="Koren S."/>
            <person name="Silverstein K.A.T."/>
            <person name="Beckman K.B."/>
            <person name="Gohl D.M."/>
        </authorList>
    </citation>
    <scope>NUCLEOTIDE SEQUENCE</scope>
    <source>
        <strain evidence="3">Duluth1</strain>
        <tissue evidence="3">Whole animal</tissue>
    </source>
</reference>
<accession>A0A9D3YYE1</accession>
<reference evidence="3" key="2">
    <citation type="submission" date="2020-11" db="EMBL/GenBank/DDBJ databases">
        <authorList>
            <person name="McCartney M.A."/>
            <person name="Auch B."/>
            <person name="Kono T."/>
            <person name="Mallez S."/>
            <person name="Becker A."/>
            <person name="Gohl D.M."/>
            <person name="Silverstein K.A.T."/>
            <person name="Koren S."/>
            <person name="Bechman K.B."/>
            <person name="Herman A."/>
            <person name="Abrahante J.E."/>
            <person name="Garbe J."/>
        </authorList>
    </citation>
    <scope>NUCLEOTIDE SEQUENCE</scope>
    <source>
        <strain evidence="3">Duluth1</strain>
        <tissue evidence="3">Whole animal</tissue>
    </source>
</reference>
<comment type="caution">
    <text evidence="3">The sequence shown here is derived from an EMBL/GenBank/DDBJ whole genome shotgun (WGS) entry which is preliminary data.</text>
</comment>
<sequence>MNTGKRALSSTASETSIYTSLLETSVFEKGETTTKTTKSSNQTKNTKNTTKPDPKKQKTMTTFVKSAQNVNHETCGITIEQRLDEISDELSHVLTKGDSTFIKEIIKETVEQLKEKLLGNVIRRIEILESDAFEQKREIECLKMDCATKSKIIEDLKLQNAALENKKGSESLNHDEWFVFLC</sequence>
<evidence type="ECO:0000313" key="4">
    <source>
        <dbReference type="Proteomes" id="UP000828390"/>
    </source>
</evidence>
<evidence type="ECO:0000313" key="3">
    <source>
        <dbReference type="EMBL" id="KAH3709628.1"/>
    </source>
</evidence>
<gene>
    <name evidence="3" type="ORF">DPMN_069092</name>
</gene>
<proteinExistence type="predicted"/>
<feature type="compositionally biased region" description="Low complexity" evidence="2">
    <location>
        <begin position="33"/>
        <end position="49"/>
    </location>
</feature>
<evidence type="ECO:0000256" key="2">
    <source>
        <dbReference type="SAM" id="MobiDB-lite"/>
    </source>
</evidence>
<keyword evidence="4" id="KW-1185">Reference proteome</keyword>
<protein>
    <submittedName>
        <fullName evidence="3">Uncharacterized protein</fullName>
    </submittedName>
</protein>
<dbReference type="AlphaFoldDB" id="A0A9D3YYE1"/>
<name>A0A9D3YYE1_DREPO</name>
<keyword evidence="1" id="KW-0175">Coiled coil</keyword>